<comment type="subcellular location">
    <subcellularLocation>
        <location evidence="1">Cell membrane</location>
        <topology evidence="1">Multi-pass membrane protein</topology>
    </subcellularLocation>
</comment>
<evidence type="ECO:0000256" key="7">
    <source>
        <dbReference type="ARBA" id="ARBA00023065"/>
    </source>
</evidence>
<dbReference type="GO" id="GO:0006811">
    <property type="term" value="P:monoatomic ion transport"/>
    <property type="evidence" value="ECO:0007669"/>
    <property type="project" value="UniProtKB-KW"/>
</dbReference>
<keyword evidence="7" id="KW-0406">Ion transport</keyword>
<keyword evidence="4" id="KW-1003">Cell membrane</keyword>
<dbReference type="PIRSF" id="PIRSF006603">
    <property type="entry name" value="DinF"/>
    <property type="match status" value="1"/>
</dbReference>
<dbReference type="NCBIfam" id="TIGR00797">
    <property type="entry name" value="matE"/>
    <property type="match status" value="1"/>
</dbReference>
<keyword evidence="2" id="KW-0813">Transport</keyword>
<gene>
    <name evidence="11" type="ORF">EI982_10880</name>
</gene>
<feature type="transmembrane region" description="Helical" evidence="10">
    <location>
        <begin position="432"/>
        <end position="451"/>
    </location>
</feature>
<dbReference type="GO" id="GO:0042910">
    <property type="term" value="F:xenobiotic transmembrane transporter activity"/>
    <property type="evidence" value="ECO:0007669"/>
    <property type="project" value="InterPro"/>
</dbReference>
<accession>A0A6B9F735</accession>
<dbReference type="InterPro" id="IPR050222">
    <property type="entry name" value="MATE_MdtK"/>
</dbReference>
<dbReference type="EMBL" id="CP034345">
    <property type="protein sequence ID" value="QGX95262.1"/>
    <property type="molecule type" value="Genomic_DNA"/>
</dbReference>
<evidence type="ECO:0000256" key="6">
    <source>
        <dbReference type="ARBA" id="ARBA00022989"/>
    </source>
</evidence>
<sequence>MGARPFDALARALDRAGIIDPPRLRETFDLSWPRIVTGLAILSKSTVDLAMVGWDVGTAAVAGLAFANVYWQVGKYLGIGLAGGTVTLVSQAYGAGDSSRASATVAVSLAVTLLIATPIATLYAAFAPELVAVLGSDPEPLGHAATYLALVAPALLFEFPNLIASRTYAGVGDTVTPMLIRAGGALLNIAFSATLIFGYGLGVAGAALGTSLATGVVALVFAWGLAGRSYAGRGACPVAVTRSTLGFDGFAALTRRLLSVSAPLMARRTAEMLVAFPLVAIAATFGPAVVAAYEVARRVRTLLDSFSWGFSIAASTLVGQRLGAGDAADAEAYARAIVRLSATVYLVAGTLVFALSGHVAGLFVDDPAVIGVAGPFVAAAAVSVVFLGVDGSATGTLRGAGDTRYPFLVSLFGRYACALPLAALGLVTPLGAAALLGAMVVESAVPAALNVSRVRSNRWKAVGRAHVAAGASD</sequence>
<keyword evidence="12" id="KW-1185">Reference proteome</keyword>
<reference evidence="11 12" key="1">
    <citation type="submission" date="2018-12" db="EMBL/GenBank/DDBJ databases">
        <title>Complete genome sequence of Haloplanus rallus MBLA0036.</title>
        <authorList>
            <person name="Nam Y.-d."/>
            <person name="Kang J."/>
            <person name="Chung W.-H."/>
            <person name="Park Y.S."/>
        </authorList>
    </citation>
    <scope>NUCLEOTIDE SEQUENCE [LARGE SCALE GENOMIC DNA]</scope>
    <source>
        <strain evidence="11 12">MBLA0036</strain>
    </source>
</reference>
<name>A0A6B9F735_9EURY</name>
<organism evidence="11 12">
    <name type="scientific">Haloplanus rallus</name>
    <dbReference type="NCBI Taxonomy" id="1816183"/>
    <lineage>
        <taxon>Archaea</taxon>
        <taxon>Methanobacteriati</taxon>
        <taxon>Methanobacteriota</taxon>
        <taxon>Stenosarchaea group</taxon>
        <taxon>Halobacteria</taxon>
        <taxon>Halobacteriales</taxon>
        <taxon>Haloferacaceae</taxon>
        <taxon>Haloplanus</taxon>
    </lineage>
</organism>
<evidence type="ECO:0000256" key="2">
    <source>
        <dbReference type="ARBA" id="ARBA00022448"/>
    </source>
</evidence>
<evidence type="ECO:0000313" key="11">
    <source>
        <dbReference type="EMBL" id="QGX95262.1"/>
    </source>
</evidence>
<feature type="transmembrane region" description="Helical" evidence="10">
    <location>
        <begin position="405"/>
        <end position="426"/>
    </location>
</feature>
<dbReference type="PANTHER" id="PTHR43298:SF2">
    <property type="entry name" value="FMN_FAD EXPORTER YEEO-RELATED"/>
    <property type="match status" value="1"/>
</dbReference>
<dbReference type="AlphaFoldDB" id="A0A6B9F735"/>
<dbReference type="OrthoDB" id="213143at2157"/>
<dbReference type="Pfam" id="PF01554">
    <property type="entry name" value="MatE"/>
    <property type="match status" value="2"/>
</dbReference>
<feature type="transmembrane region" description="Helical" evidence="10">
    <location>
        <begin position="273"/>
        <end position="293"/>
    </location>
</feature>
<evidence type="ECO:0000256" key="3">
    <source>
        <dbReference type="ARBA" id="ARBA00022449"/>
    </source>
</evidence>
<evidence type="ECO:0000313" key="12">
    <source>
        <dbReference type="Proteomes" id="UP000428325"/>
    </source>
</evidence>
<dbReference type="KEGG" id="hra:EI982_10880"/>
<keyword evidence="8 10" id="KW-0472">Membrane</keyword>
<protein>
    <recommendedName>
        <fullName evidence="9">Multidrug-efflux transporter</fullName>
    </recommendedName>
</protein>
<evidence type="ECO:0000256" key="4">
    <source>
        <dbReference type="ARBA" id="ARBA00022475"/>
    </source>
</evidence>
<feature type="transmembrane region" description="Helical" evidence="10">
    <location>
        <begin position="336"/>
        <end position="356"/>
    </location>
</feature>
<feature type="transmembrane region" description="Helical" evidence="10">
    <location>
        <begin position="305"/>
        <end position="324"/>
    </location>
</feature>
<dbReference type="GO" id="GO:0015297">
    <property type="term" value="F:antiporter activity"/>
    <property type="evidence" value="ECO:0007669"/>
    <property type="project" value="UniProtKB-KW"/>
</dbReference>
<evidence type="ECO:0000256" key="5">
    <source>
        <dbReference type="ARBA" id="ARBA00022692"/>
    </source>
</evidence>
<dbReference type="InterPro" id="IPR002528">
    <property type="entry name" value="MATE_fam"/>
</dbReference>
<proteinExistence type="predicted"/>
<dbReference type="InterPro" id="IPR048279">
    <property type="entry name" value="MdtK-like"/>
</dbReference>
<feature type="transmembrane region" description="Helical" evidence="10">
    <location>
        <begin position="175"/>
        <end position="197"/>
    </location>
</feature>
<feature type="transmembrane region" description="Helical" evidence="10">
    <location>
        <begin position="144"/>
        <end position="163"/>
    </location>
</feature>
<dbReference type="GeneID" id="99246533"/>
<feature type="transmembrane region" description="Helical" evidence="10">
    <location>
        <begin position="103"/>
        <end position="124"/>
    </location>
</feature>
<dbReference type="GO" id="GO:0005886">
    <property type="term" value="C:plasma membrane"/>
    <property type="evidence" value="ECO:0007669"/>
    <property type="project" value="UniProtKB-SubCell"/>
</dbReference>
<evidence type="ECO:0000256" key="10">
    <source>
        <dbReference type="SAM" id="Phobius"/>
    </source>
</evidence>
<keyword evidence="5 10" id="KW-0812">Transmembrane</keyword>
<dbReference type="Proteomes" id="UP000428325">
    <property type="component" value="Chromosome"/>
</dbReference>
<feature type="transmembrane region" description="Helical" evidence="10">
    <location>
        <begin position="49"/>
        <end position="70"/>
    </location>
</feature>
<feature type="transmembrane region" description="Helical" evidence="10">
    <location>
        <begin position="203"/>
        <end position="225"/>
    </location>
</feature>
<evidence type="ECO:0000256" key="8">
    <source>
        <dbReference type="ARBA" id="ARBA00023136"/>
    </source>
</evidence>
<keyword evidence="3" id="KW-0050">Antiport</keyword>
<dbReference type="RefSeq" id="WP_157689721.1">
    <property type="nucleotide sequence ID" value="NZ_CP034345.1"/>
</dbReference>
<evidence type="ECO:0000256" key="9">
    <source>
        <dbReference type="ARBA" id="ARBA00031636"/>
    </source>
</evidence>
<keyword evidence="6 10" id="KW-1133">Transmembrane helix</keyword>
<dbReference type="CDD" id="cd13137">
    <property type="entry name" value="MATE_NorM_like"/>
    <property type="match status" value="1"/>
</dbReference>
<feature type="transmembrane region" description="Helical" evidence="10">
    <location>
        <begin position="368"/>
        <end position="393"/>
    </location>
</feature>
<dbReference type="PANTHER" id="PTHR43298">
    <property type="entry name" value="MULTIDRUG RESISTANCE PROTEIN NORM-RELATED"/>
    <property type="match status" value="1"/>
</dbReference>
<evidence type="ECO:0000256" key="1">
    <source>
        <dbReference type="ARBA" id="ARBA00004651"/>
    </source>
</evidence>